<proteinExistence type="predicted"/>
<sequence>MAFEHESGFPDTHDRFSAFPDFAGLVFRGRAFAQSAEWNEQDSIIRARTRRIGDMVARDGDRLNGAAVVVDTEAGTITLTEGWIYAAGDVRRVPERIIEGVDLAGDVSIGIRITRSYVTADDMPELRGLIPGSAGEGEDGAARVIEAVSWSLRSLAEPGDYYQVYLVRGGTVLDQTPPANLTAIAQQIAAKDRGVTGGNYVIEGCQVTAIGQVGAAMHFAVSEGAASIYGFTRTRSAALRYGEPLSWDTEEVDAEPHTFNDGGSGTATIALNRGPVDQIGSVIVTKQITQTVVRGSPNNSSDVLQHSPTEVLSVTQGATTFAVNTGWLLTDGKIDWSPAGAEPAVGSSYQVTYRYLDVVTPDTIGVQSVTVSGGVTGSAVIVRYSYKLPRVDRLCLDENGAIVYLRGVSAAVRPKPPIERSNLLGLADIYNDWRGTPVVTNNGTRACHLPELWRHLSFLKDLGDLVALLRLRADIDSREPVAKHGVFVDRCVDDTYRDQGVPQTAAVFGGSIQLAIDPTIHQIPMAAPVMLPYTEEVIIEQPRKTGCVKINPYANFNPLPAELTITPAVDYWTETRTIWLSDKTRQISGTNDRTTVTEELVDRRQESLAYLRQIEVNYTIKGFGPGEALELLAFDNIDITPAPVLVGDANGEIHGSFVIPADVTAGSKWLFAGGASGAEAWAEFVGAGTIDITTMQRLVSIETVPPPPDPTPTPAPDTPGAAPNLPQNVIRQWRFATGRGNSGPVKSDPQAQSFALPETRHITGVEVQICKVGDAGNPISIGIVPMRDGDPTEETMASAVVPMTTVAVGDRVKATYPAPLARTPDTMLAFVVKSDDNEHSISIADLGAYDAGADEWVTQNPYTIGNRHSSSNAVSWDHHQGSDQTFWLYAAKFTSTERRVLLGTVALVDCSDLVIKATAHLPTAECSLHFEVVRPGAGGTIVMLPDDPVELTEYITEEVEVWAVLRGTEMVSPVLFPGVTVIAGKLRATGDYVSRAFAAGTAVTAIARYKALLPAGATATFTLDKTDGVWSAMPAGSTEVLNDGWIERKHELASITADQVRVRIQLTGTPAARPAISDPRFITF</sequence>
<keyword evidence="3" id="KW-1185">Reference proteome</keyword>
<dbReference type="AlphaFoldDB" id="A0A5S9R698"/>
<accession>A0A5S9R698</accession>
<gene>
    <name evidence="2" type="ORF">STARVERO_04521</name>
</gene>
<protein>
    <recommendedName>
        <fullName evidence="1">DUF4815 domain-containing protein</fullName>
    </recommendedName>
</protein>
<dbReference type="RefSeq" id="WP_159602374.1">
    <property type="nucleotide sequence ID" value="NZ_CACSAS010000032.1"/>
</dbReference>
<dbReference type="EMBL" id="CACSAS010000032">
    <property type="protein sequence ID" value="CAA0129497.1"/>
    <property type="molecule type" value="Genomic_DNA"/>
</dbReference>
<dbReference type="Proteomes" id="UP000433050">
    <property type="component" value="Unassembled WGS sequence"/>
</dbReference>
<evidence type="ECO:0000259" key="1">
    <source>
        <dbReference type="Pfam" id="PF16075"/>
    </source>
</evidence>
<feature type="domain" description="DUF4815" evidence="1">
    <location>
        <begin position="12"/>
        <end position="579"/>
    </location>
</feature>
<reference evidence="2 3" key="1">
    <citation type="submission" date="2019-12" db="EMBL/GenBank/DDBJ databases">
        <authorList>
            <person name="Reyes-Prieto M."/>
        </authorList>
    </citation>
    <scope>NUCLEOTIDE SEQUENCE [LARGE SCALE GENOMIC DNA]</scope>
    <source>
        <strain evidence="2">HF14-78462</strain>
    </source>
</reference>
<evidence type="ECO:0000313" key="2">
    <source>
        <dbReference type="EMBL" id="CAA0129497.1"/>
    </source>
</evidence>
<name>A0A5S9R698_9HYPH</name>
<dbReference type="Pfam" id="PF16075">
    <property type="entry name" value="DUF4815"/>
    <property type="match status" value="1"/>
</dbReference>
<evidence type="ECO:0000313" key="3">
    <source>
        <dbReference type="Proteomes" id="UP000433050"/>
    </source>
</evidence>
<dbReference type="InterPro" id="IPR032096">
    <property type="entry name" value="DUF4815"/>
</dbReference>
<organism evidence="2 3">
    <name type="scientific">Starkeya nomas</name>
    <dbReference type="NCBI Taxonomy" id="2666134"/>
    <lineage>
        <taxon>Bacteria</taxon>
        <taxon>Pseudomonadati</taxon>
        <taxon>Pseudomonadota</taxon>
        <taxon>Alphaproteobacteria</taxon>
        <taxon>Hyphomicrobiales</taxon>
        <taxon>Xanthobacteraceae</taxon>
        <taxon>Starkeya</taxon>
    </lineage>
</organism>